<dbReference type="EMBL" id="JH971387">
    <property type="protein sequence ID" value="EKM81500.1"/>
    <property type="molecule type" value="Genomic_DNA"/>
</dbReference>
<dbReference type="AlphaFoldDB" id="K5Y122"/>
<keyword evidence="2" id="KW-0812">Transmembrane</keyword>
<evidence type="ECO:0000256" key="2">
    <source>
        <dbReference type="SAM" id="Phobius"/>
    </source>
</evidence>
<dbReference type="OMA" id="KIMALVP"/>
<reference evidence="4" key="1">
    <citation type="journal article" date="2012" name="Proc. Natl. Acad. Sci. U.S.A.">
        <title>Genome sequence of the button mushroom Agaricus bisporus reveals mechanisms governing adaptation to a humic-rich ecological niche.</title>
        <authorList>
            <person name="Morin E."/>
            <person name="Kohler A."/>
            <person name="Baker A.R."/>
            <person name="Foulongne-Oriol M."/>
            <person name="Lombard V."/>
            <person name="Nagy L.G."/>
            <person name="Ohm R.A."/>
            <person name="Patyshakuliyeva A."/>
            <person name="Brun A."/>
            <person name="Aerts A.L."/>
            <person name="Bailey A.M."/>
            <person name="Billette C."/>
            <person name="Coutinho P.M."/>
            <person name="Deakin G."/>
            <person name="Doddapaneni H."/>
            <person name="Floudas D."/>
            <person name="Grimwood J."/>
            <person name="Hilden K."/>
            <person name="Kuees U."/>
            <person name="LaButti K.M."/>
            <person name="Lapidus A."/>
            <person name="Lindquist E.A."/>
            <person name="Lucas S.M."/>
            <person name="Murat C."/>
            <person name="Riley R.W."/>
            <person name="Salamov A.A."/>
            <person name="Schmutz J."/>
            <person name="Subramanian V."/>
            <person name="Woesten H.A.B."/>
            <person name="Xu J."/>
            <person name="Eastwood D.C."/>
            <person name="Foster G.D."/>
            <person name="Sonnenberg A.S."/>
            <person name="Cullen D."/>
            <person name="de Vries R.P."/>
            <person name="Lundell T."/>
            <person name="Hibbett D.S."/>
            <person name="Henrissat B."/>
            <person name="Burton K.S."/>
            <person name="Kerrigan R.W."/>
            <person name="Challen M.P."/>
            <person name="Grigoriev I.V."/>
            <person name="Martin F."/>
        </authorList>
    </citation>
    <scope>NUCLEOTIDE SEQUENCE [LARGE SCALE GENOMIC DNA]</scope>
    <source>
        <strain evidence="4">JB137-S8 / ATCC MYA-4627 / FGSC 10392</strain>
    </source>
</reference>
<evidence type="ECO:0000313" key="3">
    <source>
        <dbReference type="EMBL" id="EKM81500.1"/>
    </source>
</evidence>
<protein>
    <submittedName>
        <fullName evidence="3">Uncharacterized protein</fullName>
    </submittedName>
</protein>
<dbReference type="InParanoid" id="K5Y122"/>
<dbReference type="Proteomes" id="UP000008493">
    <property type="component" value="Unassembled WGS sequence"/>
</dbReference>
<feature type="transmembrane region" description="Helical" evidence="2">
    <location>
        <begin position="29"/>
        <end position="47"/>
    </location>
</feature>
<feature type="region of interest" description="Disordered" evidence="1">
    <location>
        <begin position="1"/>
        <end position="21"/>
    </location>
</feature>
<organism evidence="3 4">
    <name type="scientific">Agaricus bisporus var. burnettii (strain JB137-S8 / ATCC MYA-4627 / FGSC 10392)</name>
    <name type="common">White button mushroom</name>
    <dbReference type="NCBI Taxonomy" id="597362"/>
    <lineage>
        <taxon>Eukaryota</taxon>
        <taxon>Fungi</taxon>
        <taxon>Dikarya</taxon>
        <taxon>Basidiomycota</taxon>
        <taxon>Agaricomycotina</taxon>
        <taxon>Agaricomycetes</taxon>
        <taxon>Agaricomycetidae</taxon>
        <taxon>Agaricales</taxon>
        <taxon>Agaricineae</taxon>
        <taxon>Agaricaceae</taxon>
        <taxon>Agaricus</taxon>
    </lineage>
</organism>
<evidence type="ECO:0000256" key="1">
    <source>
        <dbReference type="SAM" id="MobiDB-lite"/>
    </source>
</evidence>
<dbReference type="KEGG" id="abp:AGABI1DRAFT125884"/>
<accession>K5Y122</accession>
<dbReference type="HOGENOM" id="CLU_3086668_0_0_1"/>
<name>K5Y122_AGABU</name>
<keyword evidence="2" id="KW-0472">Membrane</keyword>
<dbReference type="RefSeq" id="XP_007327407.1">
    <property type="nucleotide sequence ID" value="XM_007327345.1"/>
</dbReference>
<dbReference type="GeneID" id="18826401"/>
<feature type="compositionally biased region" description="Polar residues" evidence="1">
    <location>
        <begin position="1"/>
        <end position="11"/>
    </location>
</feature>
<keyword evidence="4" id="KW-1185">Reference proteome</keyword>
<gene>
    <name evidence="3" type="ORF">AGABI1DRAFT_125884</name>
</gene>
<keyword evidence="2" id="KW-1133">Transmembrane helix</keyword>
<sequence length="52" mass="5746">MSNMQSGQNLDSESKPSPEKTMALVPDNLFTGIMLLTLIITALRITIVMPPW</sequence>
<proteinExistence type="predicted"/>
<evidence type="ECO:0000313" key="4">
    <source>
        <dbReference type="Proteomes" id="UP000008493"/>
    </source>
</evidence>